<dbReference type="InterPro" id="IPR007899">
    <property type="entry name" value="CHAD_dom"/>
</dbReference>
<accession>A0A1I5UP70</accession>
<feature type="domain" description="CHAD" evidence="1">
    <location>
        <begin position="162"/>
        <end position="444"/>
    </location>
</feature>
<keyword evidence="3" id="KW-1185">Reference proteome</keyword>
<proteinExistence type="predicted"/>
<evidence type="ECO:0000313" key="2">
    <source>
        <dbReference type="EMBL" id="SFP97094.1"/>
    </source>
</evidence>
<evidence type="ECO:0000313" key="3">
    <source>
        <dbReference type="Proteomes" id="UP000199136"/>
    </source>
</evidence>
<reference evidence="2 3" key="1">
    <citation type="submission" date="2016-10" db="EMBL/GenBank/DDBJ databases">
        <authorList>
            <person name="de Groot N.N."/>
        </authorList>
    </citation>
    <scope>NUCLEOTIDE SEQUENCE [LARGE SCALE GENOMIC DNA]</scope>
    <source>
        <strain evidence="2 3">DSM 20581</strain>
    </source>
</reference>
<dbReference type="Gene3D" id="3.40.50.1240">
    <property type="entry name" value="Phosphoglycerate mutase-like"/>
    <property type="match status" value="1"/>
</dbReference>
<dbReference type="CDD" id="cd07067">
    <property type="entry name" value="HP_PGM_like"/>
    <property type="match status" value="1"/>
</dbReference>
<sequence length="444" mass="51440">MSRFVCFFRHGIAENKEVVEEDFNRTLTSEGRKKLEYSAPILHYLINMEKEILIWSSPLSRAVETAEIISRSLGGLPIIEQGFIVEGDYDQLLSEIESTTKHCTIIIVGHEPTLSTWVEQLTGSLLPFGKGACAGVQLKNASEAQLLWFHQSKSLKNLRVIKDNPSNLLAILLRNSLNNMLSFHKAFLASPYDKENVHQLRVHTRQFRSALNFLKPLLPDNVYQDARNPAKELFKQFSRLRELDVLLEEVELICNKEPDLLEDPEGVVELISKARLKEQRRLIHSSNQKKMRLVFAHLYQWVESVEWASLILGTEDLSSFVKKRSKKEHKKVAEKINQLDYTDIEAVHHVRLKAKHYRYVLKNFASLSEQNKKALKKKQKFAKILQKKLSPATDFHENILALHSFMHQELPEWLEKDLLTLIDYETKQLDSELMHLQENSTDLI</sequence>
<organism evidence="2 3">
    <name type="scientific">Desemzia incerta</name>
    <dbReference type="NCBI Taxonomy" id="82801"/>
    <lineage>
        <taxon>Bacteria</taxon>
        <taxon>Bacillati</taxon>
        <taxon>Bacillota</taxon>
        <taxon>Bacilli</taxon>
        <taxon>Lactobacillales</taxon>
        <taxon>Carnobacteriaceae</taxon>
        <taxon>Desemzia</taxon>
    </lineage>
</organism>
<dbReference type="InterPro" id="IPR013078">
    <property type="entry name" value="His_Pase_superF_clade-1"/>
</dbReference>
<dbReference type="PANTHER" id="PTHR39339">
    <property type="entry name" value="SLR1444 PROTEIN"/>
    <property type="match status" value="1"/>
</dbReference>
<dbReference type="Gene3D" id="1.40.20.10">
    <property type="entry name" value="CHAD domain"/>
    <property type="match status" value="1"/>
</dbReference>
<dbReference type="EMBL" id="FOXW01000001">
    <property type="protein sequence ID" value="SFP97094.1"/>
    <property type="molecule type" value="Genomic_DNA"/>
</dbReference>
<dbReference type="SMART" id="SM00880">
    <property type="entry name" value="CHAD"/>
    <property type="match status" value="1"/>
</dbReference>
<dbReference type="Pfam" id="PF05235">
    <property type="entry name" value="CHAD"/>
    <property type="match status" value="1"/>
</dbReference>
<dbReference type="SUPFAM" id="SSF53254">
    <property type="entry name" value="Phosphoglycerate mutase-like"/>
    <property type="match status" value="1"/>
</dbReference>
<dbReference type="Proteomes" id="UP000199136">
    <property type="component" value="Unassembled WGS sequence"/>
</dbReference>
<gene>
    <name evidence="2" type="ORF">SAMN04488506_0113</name>
</gene>
<dbReference type="AlphaFoldDB" id="A0A1I5UP70"/>
<dbReference type="RefSeq" id="WP_177192454.1">
    <property type="nucleotide sequence ID" value="NZ_FOXW01000001.1"/>
</dbReference>
<dbReference type="PROSITE" id="PS51708">
    <property type="entry name" value="CHAD"/>
    <property type="match status" value="1"/>
</dbReference>
<dbReference type="InterPro" id="IPR029033">
    <property type="entry name" value="His_PPase_superfam"/>
</dbReference>
<protein>
    <submittedName>
        <fullName evidence="2">Phosphohistidine phosphatase SixA</fullName>
    </submittedName>
</protein>
<dbReference type="STRING" id="82801.SAMN04488506_0113"/>
<evidence type="ECO:0000259" key="1">
    <source>
        <dbReference type="PROSITE" id="PS51708"/>
    </source>
</evidence>
<name>A0A1I5UP70_9LACT</name>
<dbReference type="PANTHER" id="PTHR39339:SF1">
    <property type="entry name" value="CHAD DOMAIN-CONTAINING PROTEIN"/>
    <property type="match status" value="1"/>
</dbReference>
<dbReference type="Pfam" id="PF00300">
    <property type="entry name" value="His_Phos_1"/>
    <property type="match status" value="1"/>
</dbReference>
<dbReference type="InterPro" id="IPR038186">
    <property type="entry name" value="CHAD_dom_sf"/>
</dbReference>